<dbReference type="CDD" id="cd02243">
    <property type="entry name" value="cupin_11S_legumin_C"/>
    <property type="match status" value="1"/>
</dbReference>
<dbReference type="OrthoDB" id="1389300at2759"/>
<name>B5U8K6_LOTJA</name>
<dbReference type="OMA" id="QAKHYQG"/>
<dbReference type="InterPro" id="IPR006044">
    <property type="entry name" value="11S_seedstore_pln"/>
</dbReference>
<organism evidence="11">
    <name type="scientific">Lotus japonicus</name>
    <name type="common">Lotus corniculatus var. japonicus</name>
    <dbReference type="NCBI Taxonomy" id="34305"/>
    <lineage>
        <taxon>Eukaryota</taxon>
        <taxon>Viridiplantae</taxon>
        <taxon>Streptophyta</taxon>
        <taxon>Embryophyta</taxon>
        <taxon>Tracheophyta</taxon>
        <taxon>Spermatophyta</taxon>
        <taxon>Magnoliopsida</taxon>
        <taxon>eudicotyledons</taxon>
        <taxon>Gunneridae</taxon>
        <taxon>Pentapetalae</taxon>
        <taxon>rosids</taxon>
        <taxon>fabids</taxon>
        <taxon>Fabales</taxon>
        <taxon>Fabaceae</taxon>
        <taxon>Papilionoideae</taxon>
        <taxon>50 kb inversion clade</taxon>
        <taxon>NPAAA clade</taxon>
        <taxon>Hologalegina</taxon>
        <taxon>robinioid clade</taxon>
        <taxon>Loteae</taxon>
        <taxon>Lotus</taxon>
    </lineage>
</organism>
<evidence type="ECO:0000256" key="7">
    <source>
        <dbReference type="ARBA" id="ARBA00023157"/>
    </source>
</evidence>
<comment type="function">
    <text evidence="1 8">This protein found in the seeds of many leguminous and non-leguminous plants is the source of sulfur-containing amino acids in seed meals.</text>
</comment>
<comment type="similarity">
    <text evidence="2 8">Belongs to the 11S seed storage protein (globulins) family.</text>
</comment>
<evidence type="ECO:0000256" key="9">
    <source>
        <dbReference type="SAM" id="MobiDB-lite"/>
    </source>
</evidence>
<dbReference type="InterPro" id="IPR022379">
    <property type="entry name" value="11S_seedstore_CS"/>
</dbReference>
<dbReference type="CDD" id="cd02242">
    <property type="entry name" value="cupin_11S_legumin_N"/>
    <property type="match status" value="1"/>
</dbReference>
<evidence type="ECO:0000256" key="3">
    <source>
        <dbReference type="ARBA" id="ARBA00011818"/>
    </source>
</evidence>
<dbReference type="Gene3D" id="2.60.120.10">
    <property type="entry name" value="Jelly Rolls"/>
    <property type="match status" value="2"/>
</dbReference>
<comment type="subunit">
    <text evidence="3 8">Hexamer; each subunit is composed of an acidic and a basic chain derived from a single precursor and linked by a disulfide bond.</text>
</comment>
<keyword evidence="7 8" id="KW-1015">Disulfide bond</keyword>
<dbReference type="EMBL" id="FM211906">
    <property type="protein sequence ID" value="CAR78996.1"/>
    <property type="molecule type" value="mRNA"/>
</dbReference>
<keyword evidence="5 8" id="KW-0758">Storage protein</keyword>
<dbReference type="GO" id="GO:0000326">
    <property type="term" value="C:protein storage vacuole"/>
    <property type="evidence" value="ECO:0007669"/>
    <property type="project" value="UniProtKB-ARBA"/>
</dbReference>
<keyword evidence="4 8" id="KW-0732">Signal</keyword>
<evidence type="ECO:0000313" key="11">
    <source>
        <dbReference type="EMBL" id="CAR78996.1"/>
    </source>
</evidence>
<dbReference type="PRINTS" id="PR00439">
    <property type="entry name" value="11SGLOBULIN"/>
</dbReference>
<evidence type="ECO:0000256" key="8">
    <source>
        <dbReference type="RuleBase" id="RU003681"/>
    </source>
</evidence>
<dbReference type="InterPro" id="IPR011051">
    <property type="entry name" value="RmlC_Cupin_sf"/>
</dbReference>
<comment type="function">
    <text evidence="8">Seed storage protein.</text>
</comment>
<dbReference type="FunFam" id="2.60.120.10:FF:000124">
    <property type="entry name" value="Glycinin G5"/>
    <property type="match status" value="1"/>
</dbReference>
<dbReference type="InterPro" id="IPR006045">
    <property type="entry name" value="Cupin_1"/>
</dbReference>
<evidence type="ECO:0000256" key="1">
    <source>
        <dbReference type="ARBA" id="ARBA00003804"/>
    </source>
</evidence>
<evidence type="ECO:0000256" key="6">
    <source>
        <dbReference type="ARBA" id="ARBA00023129"/>
    </source>
</evidence>
<dbReference type="PANTHER" id="PTHR31189:SF77">
    <property type="entry name" value="GLYCININ G3"/>
    <property type="match status" value="1"/>
</dbReference>
<dbReference type="PROSITE" id="PS51257">
    <property type="entry name" value="PROKAR_LIPOPROTEIN"/>
    <property type="match status" value="1"/>
</dbReference>
<dbReference type="SMART" id="SM00835">
    <property type="entry name" value="Cupin_1"/>
    <property type="match status" value="2"/>
</dbReference>
<dbReference type="GO" id="GO:0005783">
    <property type="term" value="C:endoplasmic reticulum"/>
    <property type="evidence" value="ECO:0007669"/>
    <property type="project" value="UniProtKB-ARBA"/>
</dbReference>
<evidence type="ECO:0000256" key="5">
    <source>
        <dbReference type="ARBA" id="ARBA00022761"/>
    </source>
</evidence>
<dbReference type="SUPFAM" id="SSF51182">
    <property type="entry name" value="RmlC-like cupins"/>
    <property type="match status" value="1"/>
</dbReference>
<dbReference type="Pfam" id="PF00190">
    <property type="entry name" value="Cupin_1"/>
    <property type="match status" value="2"/>
</dbReference>
<keyword evidence="6 8" id="KW-0708">Seed storage protein</keyword>
<feature type="domain" description="Cupin type-1" evidence="10">
    <location>
        <begin position="38"/>
        <end position="231"/>
    </location>
</feature>
<dbReference type="GO" id="GO:0045735">
    <property type="term" value="F:nutrient reservoir activity"/>
    <property type="evidence" value="ECO:0007669"/>
    <property type="project" value="UniProtKB-KW"/>
</dbReference>
<evidence type="ECO:0000259" key="10">
    <source>
        <dbReference type="SMART" id="SM00835"/>
    </source>
</evidence>
<accession>B5U8K6</accession>
<dbReference type="InterPro" id="IPR050253">
    <property type="entry name" value="Seed_Storage-Functional"/>
</dbReference>
<dbReference type="AlphaFoldDB" id="B5U8K6"/>
<sequence length="476" mass="54118">MAYKLFALSLSFCFLLFGGCFAIRQQSQQQNECQLERLNALKPDNRIESEAGYIETWNPTNNQFRCAGVALSRCTLRRNGLKRPSYSNAPQEIFIQQGSGIFGMIFPGCPETVEEPFESDQQGRRDRHQKVNRFREGDVIAVPPGVVFWMYNEEETPVIAVSLIDTGSYLNQLDQMPRRFYLSGNQEQEFLQYQRQEVRGREEENQGGNIFSGFGGEFLEDALNIDRNIVHKLQGRDEEQDKGAIVRVKGGLSVITPPERQSHRRGSEEEEDEEEDRPSRHQSRGGSRRNGLEETICTVRLRMNIGKSSSPDIFNPQAGRIKTATGFDFPALRFLKLSAEHGSLNRNAMVVPHYNLNANSIIYALRGRAWIQVVNCKGNRIFDGELEEGQVLIVPQNFVVAARSMSDKFNYVAFKTNDMPTMAKLAGATSEIQAMPLEVIQNAFNLEREQAKQVKFNNRFNFLVPPREQSQRRASA</sequence>
<feature type="chain" id="PRO_5007749763" evidence="8">
    <location>
        <begin position="23"/>
        <end position="476"/>
    </location>
</feature>
<gene>
    <name evidence="11" type="primary">llp5</name>
</gene>
<evidence type="ECO:0000256" key="4">
    <source>
        <dbReference type="ARBA" id="ARBA00022729"/>
    </source>
</evidence>
<feature type="domain" description="Cupin type-1" evidence="10">
    <location>
        <begin position="303"/>
        <end position="452"/>
    </location>
</feature>
<protein>
    <submittedName>
        <fullName evidence="11">Legumin storage protein 5</fullName>
    </submittedName>
</protein>
<dbReference type="FunFam" id="2.60.120.10:FF:000073">
    <property type="entry name" value="Glycinin G1"/>
    <property type="match status" value="1"/>
</dbReference>
<reference evidence="11" key="1">
    <citation type="journal article" date="2009" name="Plant Physiol.">
        <title>The proteome of seed development in the model legume Lotus japonicus.</title>
        <authorList>
            <person name="Dam S."/>
            <person name="Laursen B.S."/>
            <person name="Ornfelt J.H."/>
            <person name="Jochimsen B."/>
            <person name="St?rfeldt H.H."/>
            <person name="Friis C."/>
            <person name="Nielsen K."/>
            <person name="Goffard N."/>
            <person name="Besenbacher S."/>
            <person name="Krusell L."/>
            <person name="Sato S."/>
            <person name="Tabata S."/>
            <person name="Thogersen I.B."/>
            <person name="Enghild J.J."/>
            <person name="Stougaard J."/>
        </authorList>
    </citation>
    <scope>NUCLEOTIDE SEQUENCE</scope>
    <source>
        <tissue evidence="11">Seed</tissue>
    </source>
</reference>
<dbReference type="PANTHER" id="PTHR31189">
    <property type="entry name" value="OS03G0336100 PROTEIN-RELATED"/>
    <property type="match status" value="1"/>
</dbReference>
<feature type="signal peptide" evidence="8">
    <location>
        <begin position="1"/>
        <end position="22"/>
    </location>
</feature>
<evidence type="ECO:0000256" key="2">
    <source>
        <dbReference type="ARBA" id="ARBA00007178"/>
    </source>
</evidence>
<dbReference type="InterPro" id="IPR014710">
    <property type="entry name" value="RmlC-like_jellyroll"/>
</dbReference>
<feature type="region of interest" description="Disordered" evidence="9">
    <location>
        <begin position="247"/>
        <end position="291"/>
    </location>
</feature>
<dbReference type="PROSITE" id="PS00305">
    <property type="entry name" value="11S_SEED_STORAGE"/>
    <property type="match status" value="1"/>
</dbReference>
<proteinExistence type="evidence at transcript level"/>